<dbReference type="RefSeq" id="WP_221558063.1">
    <property type="nucleotide sequence ID" value="NZ_JAIGNO010000005.1"/>
</dbReference>
<feature type="domain" description="DUF985" evidence="1">
    <location>
        <begin position="7"/>
        <end position="137"/>
    </location>
</feature>
<dbReference type="Gene3D" id="2.60.120.10">
    <property type="entry name" value="Jelly Rolls"/>
    <property type="match status" value="1"/>
</dbReference>
<accession>A0ABS7JAB6</accession>
<evidence type="ECO:0000313" key="2">
    <source>
        <dbReference type="EMBL" id="MBX7482804.1"/>
    </source>
</evidence>
<dbReference type="InterPro" id="IPR039935">
    <property type="entry name" value="YML079W-like"/>
</dbReference>
<dbReference type="Proteomes" id="UP000755104">
    <property type="component" value="Unassembled WGS sequence"/>
</dbReference>
<proteinExistence type="predicted"/>
<dbReference type="InterPro" id="IPR011051">
    <property type="entry name" value="RmlC_Cupin_sf"/>
</dbReference>
<reference evidence="2 3" key="1">
    <citation type="submission" date="2021-08" db="EMBL/GenBank/DDBJ databases">
        <title>Comparative Genomics Analysis of the Genus Qipengyuania Reveals Extensive Genetic Diversity and Metabolic Versatility, Including the Description of Fifteen Novel Species.</title>
        <authorList>
            <person name="Liu Y."/>
        </authorList>
    </citation>
    <scope>NUCLEOTIDE SEQUENCE [LARGE SCALE GENOMIC DNA]</scope>
    <source>
        <strain evidence="2 3">6D47A</strain>
    </source>
</reference>
<dbReference type="Pfam" id="PF06172">
    <property type="entry name" value="Cupin_5"/>
    <property type="match status" value="1"/>
</dbReference>
<name>A0ABS7JAB6_9SPHN</name>
<evidence type="ECO:0000313" key="3">
    <source>
        <dbReference type="Proteomes" id="UP000755104"/>
    </source>
</evidence>
<protein>
    <submittedName>
        <fullName evidence="2">Cupin domain-containing protein</fullName>
    </submittedName>
</protein>
<dbReference type="PANTHER" id="PTHR33387">
    <property type="entry name" value="RMLC-LIKE JELLY ROLL FOLD PROTEIN"/>
    <property type="match status" value="1"/>
</dbReference>
<sequence>MSEPKVIIERLGLEPHPEGGWYRETWRAPSAEGERASATAILFLLEQGQHSHWHRIDATEIWLWHAGDPLELSLAAGDAGPVEHVALGPEVIAGQSAQHVIPPYWWQAARPCDGEAGYTLLSCVVSPGFEFSGFELARPDWHPGK</sequence>
<dbReference type="InterPro" id="IPR014710">
    <property type="entry name" value="RmlC-like_jellyroll"/>
</dbReference>
<comment type="caution">
    <text evidence="2">The sequence shown here is derived from an EMBL/GenBank/DDBJ whole genome shotgun (WGS) entry which is preliminary data.</text>
</comment>
<dbReference type="CDD" id="cd06121">
    <property type="entry name" value="cupin_YML079wp"/>
    <property type="match status" value="1"/>
</dbReference>
<gene>
    <name evidence="2" type="ORF">K3174_09675</name>
</gene>
<dbReference type="InterPro" id="IPR009327">
    <property type="entry name" value="Cupin_DUF985"/>
</dbReference>
<evidence type="ECO:0000259" key="1">
    <source>
        <dbReference type="Pfam" id="PF06172"/>
    </source>
</evidence>
<dbReference type="EMBL" id="JAIGNO010000005">
    <property type="protein sequence ID" value="MBX7482804.1"/>
    <property type="molecule type" value="Genomic_DNA"/>
</dbReference>
<organism evidence="2 3">
    <name type="scientific">Qipengyuania qiaonensis</name>
    <dbReference type="NCBI Taxonomy" id="2867240"/>
    <lineage>
        <taxon>Bacteria</taxon>
        <taxon>Pseudomonadati</taxon>
        <taxon>Pseudomonadota</taxon>
        <taxon>Alphaproteobacteria</taxon>
        <taxon>Sphingomonadales</taxon>
        <taxon>Erythrobacteraceae</taxon>
        <taxon>Qipengyuania</taxon>
    </lineage>
</organism>
<dbReference type="PANTHER" id="PTHR33387:SF3">
    <property type="entry name" value="DUF985 DOMAIN-CONTAINING PROTEIN"/>
    <property type="match status" value="1"/>
</dbReference>
<dbReference type="SUPFAM" id="SSF51182">
    <property type="entry name" value="RmlC-like cupins"/>
    <property type="match status" value="1"/>
</dbReference>
<keyword evidence="3" id="KW-1185">Reference proteome</keyword>